<gene>
    <name evidence="1" type="ORF">DGMP_15200</name>
</gene>
<organism evidence="1 2">
    <name type="scientific">Desulfomarina profundi</name>
    <dbReference type="NCBI Taxonomy" id="2772557"/>
    <lineage>
        <taxon>Bacteria</taxon>
        <taxon>Pseudomonadati</taxon>
        <taxon>Thermodesulfobacteriota</taxon>
        <taxon>Desulfobulbia</taxon>
        <taxon>Desulfobulbales</taxon>
        <taxon>Desulfobulbaceae</taxon>
        <taxon>Desulfomarina</taxon>
    </lineage>
</organism>
<evidence type="ECO:0000313" key="2">
    <source>
        <dbReference type="Proteomes" id="UP000826725"/>
    </source>
</evidence>
<reference evidence="1" key="1">
    <citation type="submission" date="2020-09" db="EMBL/GenBank/DDBJ databases">
        <title>Desulfogranum mesoprofundum gen. nov., sp. nov., a novel mesophilic, sulfate-reducing chemolithoautotroph isolated from a deep-sea hydrothermal vent chimney in the Suiyo Seamount.</title>
        <authorList>
            <person name="Hashimoto Y."/>
            <person name="Nakagawa S."/>
        </authorList>
    </citation>
    <scope>NUCLEOTIDE SEQUENCE</scope>
    <source>
        <strain evidence="1">KT2</strain>
    </source>
</reference>
<keyword evidence="2" id="KW-1185">Reference proteome</keyword>
<name>A0A8D5FVT7_9BACT</name>
<proteinExistence type="predicted"/>
<accession>A0A8D5FVT7</accession>
<dbReference type="EMBL" id="AP024086">
    <property type="protein sequence ID" value="BCL60827.1"/>
    <property type="molecule type" value="Genomic_DNA"/>
</dbReference>
<sequence length="155" mass="17734">MSFADEIQSGFASNAKNLDTSDGLLHISPEILKGLNEEQRKWYEKFNEGVLFFDGWRSISQDILSHFPPEKRVEVRKYIQRLGILIGTEWSKENDVRCIDNKKLGEWGDRIKDAIREGSTEGLTVALKSINDEVECLLRKSRNGEYSLNLASPDE</sequence>
<dbReference type="AlphaFoldDB" id="A0A8D5FVT7"/>
<dbReference type="KEGG" id="dbk:DGMP_15200"/>
<dbReference type="Proteomes" id="UP000826725">
    <property type="component" value="Chromosome"/>
</dbReference>
<protein>
    <submittedName>
        <fullName evidence="1">Uncharacterized protein</fullName>
    </submittedName>
</protein>
<evidence type="ECO:0000313" key="1">
    <source>
        <dbReference type="EMBL" id="BCL60827.1"/>
    </source>
</evidence>